<feature type="region of interest" description="Disordered" evidence="1">
    <location>
        <begin position="231"/>
        <end position="255"/>
    </location>
</feature>
<keyword evidence="3" id="KW-1185">Reference proteome</keyword>
<dbReference type="VEuPathDB" id="FungiDB:PSHT_00404"/>
<name>A0A2S4VN76_9BASI</name>
<sequence>MVEPYHARKFPKDSKRSLETTDQLIARQRVYVSKGFLDLIDKHGSYNSKWSKSLSSERAEPIDRSNWRAAFDGLENDILPLLYQQIESLSQLLEISELHIDTSRKLESISDAQVELGHSLQQLISLLSLFVRGHWDRQFEPMTITGKISKSSELEDCFIKSNYRLQLRRLDYKARVTKHTVLVKESIERMYDWLTANEFQLIQDDWELTITRIDKILTRLTKLVNPPEIDLDDDKKGKVEDDSDYDSEDEWRSEAESLSEPAIELARSAIPIIKLSRLFFRKLLRLTRATIFVTQIGPLYEILDEAETSDERDTIRDLGEELEINIRVFDSTIQLLVAHVIPLMPTLPQHPQHSYQSNHPPQDLVAHLE</sequence>
<dbReference type="PANTHER" id="PTHR33069">
    <property type="entry name" value="CHROMOSOME 7, WHOLE GENOME SHOTGUN SEQUENCE-RELATED"/>
    <property type="match status" value="1"/>
</dbReference>
<dbReference type="EMBL" id="PKSL01000042">
    <property type="protein sequence ID" value="POW10949.1"/>
    <property type="molecule type" value="Genomic_DNA"/>
</dbReference>
<evidence type="ECO:0000313" key="3">
    <source>
        <dbReference type="Proteomes" id="UP000239156"/>
    </source>
</evidence>
<dbReference type="VEuPathDB" id="FungiDB:PSTT_05605"/>
<gene>
    <name evidence="2" type="ORF">PSTT_05605</name>
</gene>
<evidence type="ECO:0000256" key="1">
    <source>
        <dbReference type="SAM" id="MobiDB-lite"/>
    </source>
</evidence>
<protein>
    <submittedName>
        <fullName evidence="2">Uncharacterized protein</fullName>
    </submittedName>
</protein>
<feature type="compositionally biased region" description="Polar residues" evidence="1">
    <location>
        <begin position="350"/>
        <end position="360"/>
    </location>
</feature>
<dbReference type="Proteomes" id="UP000239156">
    <property type="component" value="Unassembled WGS sequence"/>
</dbReference>
<reference evidence="2" key="1">
    <citation type="submission" date="2017-12" db="EMBL/GenBank/DDBJ databases">
        <title>Gene loss provides genomic basis for host adaptation in cereal stripe rust fungi.</title>
        <authorList>
            <person name="Xia C."/>
        </authorList>
    </citation>
    <scope>NUCLEOTIDE SEQUENCE [LARGE SCALE GENOMIC DNA]</scope>
    <source>
        <strain evidence="2">93-210</strain>
    </source>
</reference>
<dbReference type="AlphaFoldDB" id="A0A2S4VN76"/>
<dbReference type="PANTHER" id="PTHR33069:SF3">
    <property type="entry name" value="DYNEIN HEAVY CHAIN TAIL DOMAIN-CONTAINING PROTEIN"/>
    <property type="match status" value="1"/>
</dbReference>
<feature type="region of interest" description="Disordered" evidence="1">
    <location>
        <begin position="350"/>
        <end position="369"/>
    </location>
</feature>
<accession>A0A2S4VN76</accession>
<dbReference type="Gene3D" id="1.20.1410.10">
    <property type="entry name" value="I/LWEQ domain"/>
    <property type="match status" value="1"/>
</dbReference>
<organism evidence="2 3">
    <name type="scientific">Puccinia striiformis</name>
    <dbReference type="NCBI Taxonomy" id="27350"/>
    <lineage>
        <taxon>Eukaryota</taxon>
        <taxon>Fungi</taxon>
        <taxon>Dikarya</taxon>
        <taxon>Basidiomycota</taxon>
        <taxon>Pucciniomycotina</taxon>
        <taxon>Pucciniomycetes</taxon>
        <taxon>Pucciniales</taxon>
        <taxon>Pucciniaceae</taxon>
        <taxon>Puccinia</taxon>
    </lineage>
</organism>
<evidence type="ECO:0000313" key="2">
    <source>
        <dbReference type="EMBL" id="POW10949.1"/>
    </source>
</evidence>
<proteinExistence type="predicted"/>
<comment type="caution">
    <text evidence="2">The sequence shown here is derived from an EMBL/GenBank/DDBJ whole genome shotgun (WGS) entry which is preliminary data.</text>
</comment>